<dbReference type="GO" id="GO:0005694">
    <property type="term" value="C:chromosome"/>
    <property type="evidence" value="ECO:0007669"/>
    <property type="project" value="InterPro"/>
</dbReference>
<keyword evidence="4" id="KW-0547">Nucleotide-binding</keyword>
<evidence type="ECO:0000256" key="1">
    <source>
        <dbReference type="ARBA" id="ARBA00004123"/>
    </source>
</evidence>
<gene>
    <name evidence="14" type="ORF">G7K_5049-t1</name>
</gene>
<feature type="coiled-coil region" evidence="11">
    <location>
        <begin position="420"/>
        <end position="503"/>
    </location>
</feature>
<dbReference type="OrthoDB" id="431497at2759"/>
<comment type="similarity">
    <text evidence="2">Belongs to the SMC family. SMC3 subfamily.</text>
</comment>
<dbReference type="Gene3D" id="1.20.1060.20">
    <property type="match status" value="1"/>
</dbReference>
<feature type="domain" description="SMC hinge" evidence="13">
    <location>
        <begin position="522"/>
        <end position="635"/>
    </location>
</feature>
<dbReference type="InterPro" id="IPR010935">
    <property type="entry name" value="SMC_hinge"/>
</dbReference>
<dbReference type="SUPFAM" id="SSF52540">
    <property type="entry name" value="P-loop containing nucleoside triphosphate hydrolases"/>
    <property type="match status" value="1"/>
</dbReference>
<dbReference type="GO" id="GO:0051301">
    <property type="term" value="P:cell division"/>
    <property type="evidence" value="ECO:0007669"/>
    <property type="project" value="UniProtKB-KW"/>
</dbReference>
<keyword evidence="5" id="KW-0498">Mitosis</keyword>
<keyword evidence="9" id="KW-0131">Cell cycle</keyword>
<dbReference type="InterPro" id="IPR027417">
    <property type="entry name" value="P-loop_NTPase"/>
</dbReference>
<reference evidence="14 15" key="2">
    <citation type="journal article" date="2014" name="J. Gen. Appl. Microbiol.">
        <title>The early diverging ascomycetous budding yeast Saitoella complicata has three histone deacetylases belonging to the Clr6, Hos2, and Rpd3 lineages.</title>
        <authorList>
            <person name="Nishida H."/>
            <person name="Matsumoto T."/>
            <person name="Kondo S."/>
            <person name="Hamamoto M."/>
            <person name="Yoshikawa H."/>
        </authorList>
    </citation>
    <scope>NUCLEOTIDE SEQUENCE [LARGE SCALE GENOMIC DNA]</scope>
    <source>
        <strain evidence="14 15">NRRL Y-17804</strain>
    </source>
</reference>
<dbReference type="GO" id="GO:0005524">
    <property type="term" value="F:ATP binding"/>
    <property type="evidence" value="ECO:0007669"/>
    <property type="project" value="UniProtKB-KW"/>
</dbReference>
<name>A0A0E9NNE6_SAICN</name>
<comment type="caution">
    <text evidence="14">The sequence shown here is derived from an EMBL/GenBank/DDBJ whole genome shotgun (WGS) entry which is preliminary data.</text>
</comment>
<dbReference type="Pfam" id="PF06470">
    <property type="entry name" value="SMC_hinge"/>
    <property type="match status" value="1"/>
</dbReference>
<protein>
    <recommendedName>
        <fullName evidence="10">Structural maintenance of chromosomes protein</fullName>
    </recommendedName>
</protein>
<dbReference type="EMBL" id="BACD03000038">
    <property type="protein sequence ID" value="GAO50930.1"/>
    <property type="molecule type" value="Genomic_DNA"/>
</dbReference>
<keyword evidence="7 11" id="KW-0175">Coiled coil</keyword>
<dbReference type="InterPro" id="IPR003395">
    <property type="entry name" value="RecF/RecN/SMC_N"/>
</dbReference>
<dbReference type="InterPro" id="IPR024704">
    <property type="entry name" value="SMC"/>
</dbReference>
<evidence type="ECO:0000256" key="10">
    <source>
        <dbReference type="PIRNR" id="PIRNR005719"/>
    </source>
</evidence>
<dbReference type="CDD" id="cd03272">
    <property type="entry name" value="ABC_SMC3_euk"/>
    <property type="match status" value="1"/>
</dbReference>
<dbReference type="GO" id="GO:0007059">
    <property type="term" value="P:chromosome segregation"/>
    <property type="evidence" value="ECO:0007669"/>
    <property type="project" value="UniProtKB-ARBA"/>
</dbReference>
<evidence type="ECO:0000256" key="8">
    <source>
        <dbReference type="ARBA" id="ARBA00023242"/>
    </source>
</evidence>
<reference evidence="14 15" key="1">
    <citation type="journal article" date="2011" name="J. Gen. Appl. Microbiol.">
        <title>Draft genome sequencing of the enigmatic yeast Saitoella complicata.</title>
        <authorList>
            <person name="Nishida H."/>
            <person name="Hamamoto M."/>
            <person name="Sugiyama J."/>
        </authorList>
    </citation>
    <scope>NUCLEOTIDE SEQUENCE [LARGE SCALE GENOMIC DNA]</scope>
    <source>
        <strain evidence="14 15">NRRL Y-17804</strain>
    </source>
</reference>
<dbReference type="OMA" id="GQKTVCA"/>
<feature type="compositionally biased region" description="Acidic residues" evidence="12">
    <location>
        <begin position="1056"/>
        <end position="1066"/>
    </location>
</feature>
<dbReference type="Pfam" id="PF02463">
    <property type="entry name" value="SMC_N"/>
    <property type="match status" value="1"/>
</dbReference>
<dbReference type="GO" id="GO:0005634">
    <property type="term" value="C:nucleus"/>
    <property type="evidence" value="ECO:0007669"/>
    <property type="project" value="UniProtKB-SubCell"/>
</dbReference>
<evidence type="ECO:0000256" key="6">
    <source>
        <dbReference type="ARBA" id="ARBA00022840"/>
    </source>
</evidence>
<feature type="coiled-coil region" evidence="11">
    <location>
        <begin position="179"/>
        <end position="350"/>
    </location>
</feature>
<evidence type="ECO:0000313" key="15">
    <source>
        <dbReference type="Proteomes" id="UP000033140"/>
    </source>
</evidence>
<dbReference type="GO" id="GO:0051276">
    <property type="term" value="P:chromosome organization"/>
    <property type="evidence" value="ECO:0007669"/>
    <property type="project" value="InterPro"/>
</dbReference>
<dbReference type="Gene3D" id="3.40.50.300">
    <property type="entry name" value="P-loop containing nucleotide triphosphate hydrolases"/>
    <property type="match status" value="2"/>
</dbReference>
<dbReference type="InterPro" id="IPR036277">
    <property type="entry name" value="SMC_hinge_sf"/>
</dbReference>
<reference evidence="14 15" key="3">
    <citation type="journal article" date="2015" name="Genome Announc.">
        <title>Draft Genome Sequence of the Archiascomycetous Yeast Saitoella complicata.</title>
        <authorList>
            <person name="Yamauchi K."/>
            <person name="Kondo S."/>
            <person name="Hamamoto M."/>
            <person name="Takahashi Y."/>
            <person name="Ogura Y."/>
            <person name="Hayashi T."/>
            <person name="Nishida H."/>
        </authorList>
    </citation>
    <scope>NUCLEOTIDE SEQUENCE [LARGE SCALE GENOMIC DNA]</scope>
    <source>
        <strain evidence="14 15">NRRL Y-17804</strain>
    </source>
</reference>
<evidence type="ECO:0000256" key="3">
    <source>
        <dbReference type="ARBA" id="ARBA00022618"/>
    </source>
</evidence>
<evidence type="ECO:0000256" key="2">
    <source>
        <dbReference type="ARBA" id="ARBA00005917"/>
    </source>
</evidence>
<dbReference type="Proteomes" id="UP000033140">
    <property type="component" value="Unassembled WGS sequence"/>
</dbReference>
<evidence type="ECO:0000256" key="5">
    <source>
        <dbReference type="ARBA" id="ARBA00022776"/>
    </source>
</evidence>
<dbReference type="InterPro" id="IPR041741">
    <property type="entry name" value="SMC3_ABC_euk"/>
</dbReference>
<evidence type="ECO:0000256" key="11">
    <source>
        <dbReference type="SAM" id="Coils"/>
    </source>
</evidence>
<dbReference type="AlphaFoldDB" id="A0A0E9NNE6"/>
<feature type="coiled-coil region" evidence="11">
    <location>
        <begin position="681"/>
        <end position="715"/>
    </location>
</feature>
<dbReference type="FunFam" id="3.30.70.1620:FF:000002">
    <property type="entry name" value="Structural maintenance of chromosomes 3"/>
    <property type="match status" value="1"/>
</dbReference>
<keyword evidence="8 10" id="KW-0539">Nucleus</keyword>
<evidence type="ECO:0000313" key="14">
    <source>
        <dbReference type="EMBL" id="GAO50930.1"/>
    </source>
</evidence>
<feature type="coiled-coil region" evidence="11">
    <location>
        <begin position="974"/>
        <end position="1022"/>
    </location>
</feature>
<sequence>MHIKQIIIQGFKSYKEQTVIEPFSARHNVVVGRNGSGKSNFFAAIRFVLSDAYTHMSREERQSLLHEGSGTAVMSAYVEIIFDNSDNRFPTGRDEVVLRRTIGLKKDEYSLDRKTASKSDVMNLLESAGFSRSNPYYIVPQGRITSLTNAKDHERLQLLKEVAGTQVYEQRRSESLKIMEETESKRQKIDELLKYIEERLSELEEEKEELRGFQEKDRERRCLEYTIYVREQQEVNLALEELEEDRANNVNANEDRREIFIEREQRIQELEGEIAGVRQRLNALSVEKEQLDEEKREAVRKRAQLEIAVNELQEGREGADERREQHAQELSEIEAEIETAEAELSDLLPQYSEAKGAETEAKSRLDEVDGELQRLYAKQGRNAQFSNKRERDQWLNTEIQEVQSTLARRTEQEQTLASDVDDLRRQCDEVAASIKSLRQQLDGRKDNMAKLRKDVEEAKNVRAELDDRRKELWREDARLGDVVSNARSEMEKAERNLNHAMDRNTSLGLASVRRIIANNSIPGVYGPLCDLFEVEDRYKTSVEVAAGASLFHVVVDTDTTASRVLEVLNREKAGRLTFMPLNRLRNKPANYPEGANDAIPMIKKLKFDEKYSQAFRQVFGKTIICPNLDVASQYARSHQLNAITLGGDRSDKKGALTGGYHDTRRSRLESVKNIRKWRAVLDAESVRANEVRKELERLEQEITQALSNIQITDAKLRAAEDSYGPMRNELSTKTRNGSALNEALVKKEQSHANAKSDLAHLNSRLESLQAELRTAFTSTLTAAEQRKLAELTGQVDEAKSAYTEAAGRRTELETKKNIVDDKLRTNLYLRRDELNELVSEDVDPAGQGGLDAQQAELKKADAVVSELADKSDELEAQIEEAKTELNDREAEKGQLQQQQTEDARAIEKQLKGMEKNMSKRTMLLQKKGECNRNIRDLGVLPDEAFEKYTKIKSEVIVKRLHKVNEALKKYGHVNKKAFEQYNNFTKQRDQLMKRREELDGSQESIEELIAHLDQRKDEAIERTFRQVSKAFSEVFEKLVPAGRGRLIMQRKVDRPQDDDDESDDEETQRAKSSVENYIGVAIAVSFNSKGDEQLRIQQLSGGQKSLCALALIFAIQQCDPAPFYLFDEIDANLDAQYRTAVAAMLHEMSEHGQFICTTFRPEMIEVGDKFYGVTFNNKVSGVSVITRDDARSFIEGASS</sequence>
<feature type="coiled-coil region" evidence="11">
    <location>
        <begin position="850"/>
        <end position="916"/>
    </location>
</feature>
<dbReference type="STRING" id="698492.A0A0E9NNE6"/>
<proteinExistence type="inferred from homology"/>
<dbReference type="RefSeq" id="XP_019024858.1">
    <property type="nucleotide sequence ID" value="XM_019170517.1"/>
</dbReference>
<evidence type="ECO:0000259" key="13">
    <source>
        <dbReference type="SMART" id="SM00968"/>
    </source>
</evidence>
<organism evidence="14 15">
    <name type="scientific">Saitoella complicata (strain BCRC 22490 / CBS 7301 / JCM 7358 / NBRC 10748 / NRRL Y-17804)</name>
    <dbReference type="NCBI Taxonomy" id="698492"/>
    <lineage>
        <taxon>Eukaryota</taxon>
        <taxon>Fungi</taxon>
        <taxon>Dikarya</taxon>
        <taxon>Ascomycota</taxon>
        <taxon>Taphrinomycotina</taxon>
        <taxon>Taphrinomycotina incertae sedis</taxon>
        <taxon>Saitoella</taxon>
    </lineage>
</organism>
<evidence type="ECO:0000256" key="9">
    <source>
        <dbReference type="ARBA" id="ARBA00023306"/>
    </source>
</evidence>
<dbReference type="FunFam" id="3.40.50.300:FF:000370">
    <property type="entry name" value="Structural maintenance of chromosomes 3"/>
    <property type="match status" value="1"/>
</dbReference>
<keyword evidence="3" id="KW-0132">Cell division</keyword>
<accession>A0A0E9NNE6</accession>
<dbReference type="FunFam" id="3.40.50.300:FF:000424">
    <property type="entry name" value="Structural maintenance of chromosomes 3"/>
    <property type="match status" value="1"/>
</dbReference>
<evidence type="ECO:0000256" key="4">
    <source>
        <dbReference type="ARBA" id="ARBA00022741"/>
    </source>
</evidence>
<feature type="region of interest" description="Disordered" evidence="12">
    <location>
        <begin position="1048"/>
        <end position="1071"/>
    </location>
</feature>
<keyword evidence="15" id="KW-1185">Reference proteome</keyword>
<dbReference type="PIRSF" id="PIRSF005719">
    <property type="entry name" value="SMC"/>
    <property type="match status" value="1"/>
</dbReference>
<comment type="subcellular location">
    <subcellularLocation>
        <location evidence="1 10">Nucleus</location>
    </subcellularLocation>
</comment>
<dbReference type="SUPFAM" id="SSF75553">
    <property type="entry name" value="Smc hinge domain"/>
    <property type="match status" value="1"/>
</dbReference>
<evidence type="ECO:0000256" key="12">
    <source>
        <dbReference type="SAM" id="MobiDB-lite"/>
    </source>
</evidence>
<dbReference type="SMART" id="SM00968">
    <property type="entry name" value="SMC_hinge"/>
    <property type="match status" value="1"/>
</dbReference>
<feature type="coiled-coil region" evidence="11">
    <location>
        <begin position="751"/>
        <end position="801"/>
    </location>
</feature>
<dbReference type="PANTHER" id="PTHR43977">
    <property type="entry name" value="STRUCTURAL MAINTENANCE OF CHROMOSOMES PROTEIN 3"/>
    <property type="match status" value="1"/>
</dbReference>
<evidence type="ECO:0000256" key="7">
    <source>
        <dbReference type="ARBA" id="ARBA00023054"/>
    </source>
</evidence>
<keyword evidence="6" id="KW-0067">ATP-binding</keyword>
<dbReference type="GO" id="GO:0016887">
    <property type="term" value="F:ATP hydrolysis activity"/>
    <property type="evidence" value="ECO:0007669"/>
    <property type="project" value="InterPro"/>
</dbReference>
<dbReference type="Gene3D" id="3.30.70.1620">
    <property type="match status" value="1"/>
</dbReference>